<reference evidence="1 2" key="1">
    <citation type="submission" date="2014-06" db="EMBL/GenBank/DDBJ databases">
        <title>The genome of the endonuclear symbiont Nucleicultrix amoebiphila.</title>
        <authorList>
            <person name="Schulz F."/>
            <person name="Horn M."/>
        </authorList>
    </citation>
    <scope>NUCLEOTIDE SEQUENCE [LARGE SCALE GENOMIC DNA]</scope>
    <source>
        <strain evidence="1 2">FS5</strain>
    </source>
</reference>
<dbReference type="Proteomes" id="UP000237351">
    <property type="component" value="Chromosome"/>
</dbReference>
<sequence>MKKNLIACVMLSGLMGGCGITNEPEVQLQQSYKELAPISLNVTSIDVISANKSKTGLERHNQLLFAEVEKWARERFLPAGQHGTAVVKISDLSIVESPLSGGKGNLFASRKDQYMGTLAIRVSINDAVGFEKSYVENQVKRSVIVPSSSSLLERENKVKLLIMEMIHDLDAQLSINIKEHLGYNLAF</sequence>
<evidence type="ECO:0008006" key="3">
    <source>
        <dbReference type="Google" id="ProtNLM"/>
    </source>
</evidence>
<keyword evidence="2" id="KW-1185">Reference proteome</keyword>
<dbReference type="PROSITE" id="PS51257">
    <property type="entry name" value="PROKAR_LIPOPROTEIN"/>
    <property type="match status" value="1"/>
</dbReference>
<dbReference type="RefSeq" id="WP_085783399.1">
    <property type="nucleotide sequence ID" value="NZ_CP008743.1"/>
</dbReference>
<evidence type="ECO:0000313" key="2">
    <source>
        <dbReference type="Proteomes" id="UP000237351"/>
    </source>
</evidence>
<proteinExistence type="predicted"/>
<name>A0A1W6N2I4_9PROT</name>
<protein>
    <recommendedName>
        <fullName evidence="3">Lipoprotein</fullName>
    </recommendedName>
</protein>
<gene>
    <name evidence="1" type="ORF">GQ61_00320</name>
</gene>
<organism evidence="1 2">
    <name type="scientific">Candidatus Nucleicultrix amoebiphila FS5</name>
    <dbReference type="NCBI Taxonomy" id="1414854"/>
    <lineage>
        <taxon>Bacteria</taxon>
        <taxon>Pseudomonadati</taxon>
        <taxon>Pseudomonadota</taxon>
        <taxon>Alphaproteobacteria</taxon>
        <taxon>Holosporales</taxon>
        <taxon>Candidatus Nucleicultricaceae</taxon>
        <taxon>Candidatus Nucleicultrix</taxon>
    </lineage>
</organism>
<dbReference type="EMBL" id="CP008743">
    <property type="protein sequence ID" value="ARN84052.1"/>
    <property type="molecule type" value="Genomic_DNA"/>
</dbReference>
<evidence type="ECO:0000313" key="1">
    <source>
        <dbReference type="EMBL" id="ARN84052.1"/>
    </source>
</evidence>
<dbReference type="STRING" id="1414854.GQ61_00320"/>
<dbReference type="KEGG" id="naf:GQ61_00320"/>
<accession>A0A1W6N2I4</accession>
<dbReference type="AlphaFoldDB" id="A0A1W6N2I4"/>
<dbReference type="OrthoDB" id="8447133at2"/>